<dbReference type="EMBL" id="FPCG01000001">
    <property type="protein sequence ID" value="SFV20215.1"/>
    <property type="molecule type" value="Genomic_DNA"/>
</dbReference>
<proteinExistence type="predicted"/>
<protein>
    <submittedName>
        <fullName evidence="1">Uncharacterized protein</fullName>
    </submittedName>
</protein>
<dbReference type="STRING" id="574650.SAMN04487966_101232"/>
<keyword evidence="2" id="KW-1185">Reference proteome</keyword>
<evidence type="ECO:0000313" key="2">
    <source>
        <dbReference type="Proteomes" id="UP000198881"/>
    </source>
</evidence>
<accession>A0A1I7ME55</accession>
<organism evidence="1 2">
    <name type="scientific">Micrococcus terreus</name>
    <dbReference type="NCBI Taxonomy" id="574650"/>
    <lineage>
        <taxon>Bacteria</taxon>
        <taxon>Bacillati</taxon>
        <taxon>Actinomycetota</taxon>
        <taxon>Actinomycetes</taxon>
        <taxon>Micrococcales</taxon>
        <taxon>Micrococcaceae</taxon>
        <taxon>Micrococcus</taxon>
    </lineage>
</organism>
<dbReference type="AlphaFoldDB" id="A0A1I7ME55"/>
<reference evidence="1 2" key="1">
    <citation type="submission" date="2016-10" db="EMBL/GenBank/DDBJ databases">
        <authorList>
            <person name="de Groot N.N."/>
        </authorList>
    </citation>
    <scope>NUCLEOTIDE SEQUENCE [LARGE SCALE GENOMIC DNA]</scope>
    <source>
        <strain evidence="1 2">CGMCC 1.7054</strain>
    </source>
</reference>
<dbReference type="Proteomes" id="UP000198881">
    <property type="component" value="Unassembled WGS sequence"/>
</dbReference>
<gene>
    <name evidence="1" type="ORF">SAMN04487966_101232</name>
</gene>
<evidence type="ECO:0000313" key="1">
    <source>
        <dbReference type="EMBL" id="SFV20215.1"/>
    </source>
</evidence>
<name>A0A1I7ME55_9MICC</name>
<sequence length="408" mass="44578">MVPTVTIRRWSDLMPGQPQVDPRQAIDDGVLLATDRWVGDEWFGLRFVMLTPLLGGMSAAVVRWLLWPTAEPDGVDPDESVPVLDVVGTCSLRLYSSCRELMDMVVAGIPSDWGPATVAAAADDGFAQAVRAAQNAPRLRSEPGPWGYWPLTDVSSTTWSRLADMNADEWRSGPEDLRKDLLDLEFIDDTGELTTRGNIARHIRSREAMRTHLDVWTANRHARPLLIEHRGLCAVVRAAPAGPVDPGPRLNDSPRTSLGLMPAESVAEMICLGLRTSTRTMQVPASEPVHLETLVTHVLNGPGAEVEGTMLTSMRQASAAVPWTLWRLSQDAVRSTPHDTAGAPLSFTILDAGPAGVFRLFRPEEPTEQEDHVVLAPWPGSEVLASLLEFFGCPGPPAQRTAESNRMR</sequence>